<name>A0A1Y1QNL7_9GAMM</name>
<comment type="caution">
    <text evidence="1">The sequence shown here is derived from an EMBL/GenBank/DDBJ whole genome shotgun (WGS) entry which is preliminary data.</text>
</comment>
<evidence type="ECO:0008006" key="3">
    <source>
        <dbReference type="Google" id="ProtNLM"/>
    </source>
</evidence>
<evidence type="ECO:0000313" key="2">
    <source>
        <dbReference type="Proteomes" id="UP000192491"/>
    </source>
</evidence>
<reference evidence="1 2" key="1">
    <citation type="submission" date="2017-01" db="EMBL/GenBank/DDBJ databases">
        <title>Novel large sulfur bacteria in the metagenomes of groundwater-fed chemosynthetic microbial mats in the Lake Huron basin.</title>
        <authorList>
            <person name="Sharrar A.M."/>
            <person name="Flood B.E."/>
            <person name="Bailey J.V."/>
            <person name="Jones D.S."/>
            <person name="Biddanda B."/>
            <person name="Ruberg S.A."/>
            <person name="Marcus D.N."/>
            <person name="Dick G.J."/>
        </authorList>
    </citation>
    <scope>NUCLEOTIDE SEQUENCE [LARGE SCALE GENOMIC DNA]</scope>
    <source>
        <strain evidence="1">A8</strain>
    </source>
</reference>
<dbReference type="GO" id="GO:0005829">
    <property type="term" value="C:cytosol"/>
    <property type="evidence" value="ECO:0007669"/>
    <property type="project" value="TreeGrafter"/>
</dbReference>
<protein>
    <recommendedName>
        <fullName evidence="3">DUF469 domain-containing protein</fullName>
    </recommendedName>
</protein>
<dbReference type="EMBL" id="MTEJ01000137">
    <property type="protein sequence ID" value="OQX09651.1"/>
    <property type="molecule type" value="Genomic_DNA"/>
</dbReference>
<dbReference type="PANTHER" id="PTHR38778">
    <property type="entry name" value="CYTOPLASMIC PROTEIN-RELATED"/>
    <property type="match status" value="1"/>
</dbReference>
<accession>A0A1Y1QNL7</accession>
<dbReference type="Proteomes" id="UP000192491">
    <property type="component" value="Unassembled WGS sequence"/>
</dbReference>
<evidence type="ECO:0000313" key="1">
    <source>
        <dbReference type="EMBL" id="OQX09651.1"/>
    </source>
</evidence>
<dbReference type="InterPro" id="IPR007416">
    <property type="entry name" value="YggL_50S_bp"/>
</dbReference>
<proteinExistence type="predicted"/>
<sequence length="112" mass="12485">MNAISTTQRSRRLRKKLKLEEFQEFGFDIKITLTPASEETLDVAMDAWIRFVEANAWGFGGGGNPNQLIGFVTKARGGSLTEADIALVKTWGSEQAWVEETVVGELTDAWYD</sequence>
<gene>
    <name evidence="1" type="ORF">BWK73_22270</name>
</gene>
<dbReference type="PANTHER" id="PTHR38778:SF1">
    <property type="entry name" value="CYTOPLASMIC PROTEIN"/>
    <property type="match status" value="1"/>
</dbReference>
<dbReference type="Pfam" id="PF04320">
    <property type="entry name" value="YggL_50S_bp"/>
    <property type="match status" value="1"/>
</dbReference>
<organism evidence="1 2">
    <name type="scientific">Thiothrix lacustris</name>
    <dbReference type="NCBI Taxonomy" id="525917"/>
    <lineage>
        <taxon>Bacteria</taxon>
        <taxon>Pseudomonadati</taxon>
        <taxon>Pseudomonadota</taxon>
        <taxon>Gammaproteobacteria</taxon>
        <taxon>Thiotrichales</taxon>
        <taxon>Thiotrichaceae</taxon>
        <taxon>Thiothrix</taxon>
    </lineage>
</organism>
<dbReference type="AlphaFoldDB" id="A0A1Y1QNL7"/>